<proteinExistence type="predicted"/>
<accession>A0A2P2J1E1</accession>
<keyword evidence="1" id="KW-0812">Transmembrane</keyword>
<keyword evidence="1" id="KW-0472">Membrane</keyword>
<feature type="transmembrane region" description="Helical" evidence="1">
    <location>
        <begin position="6"/>
        <end position="24"/>
    </location>
</feature>
<protein>
    <submittedName>
        <fullName evidence="2">Uncharacterized protein</fullName>
    </submittedName>
</protein>
<sequence length="27" mass="2961">MGLLGLTSMLIVFVPLSIIALMSWPRT</sequence>
<organism evidence="2">
    <name type="scientific">Rhizophora mucronata</name>
    <name type="common">Asiatic mangrove</name>
    <dbReference type="NCBI Taxonomy" id="61149"/>
    <lineage>
        <taxon>Eukaryota</taxon>
        <taxon>Viridiplantae</taxon>
        <taxon>Streptophyta</taxon>
        <taxon>Embryophyta</taxon>
        <taxon>Tracheophyta</taxon>
        <taxon>Spermatophyta</taxon>
        <taxon>Magnoliopsida</taxon>
        <taxon>eudicotyledons</taxon>
        <taxon>Gunneridae</taxon>
        <taxon>Pentapetalae</taxon>
        <taxon>rosids</taxon>
        <taxon>fabids</taxon>
        <taxon>Malpighiales</taxon>
        <taxon>Rhizophoraceae</taxon>
        <taxon>Rhizophora</taxon>
    </lineage>
</organism>
<evidence type="ECO:0000313" key="2">
    <source>
        <dbReference type="EMBL" id="MBW87279.1"/>
    </source>
</evidence>
<reference evidence="2" key="1">
    <citation type="submission" date="2018-02" db="EMBL/GenBank/DDBJ databases">
        <title>Rhizophora mucronata_Transcriptome.</title>
        <authorList>
            <person name="Meera S.P."/>
            <person name="Sreeshan A."/>
            <person name="Augustine A."/>
        </authorList>
    </citation>
    <scope>NUCLEOTIDE SEQUENCE</scope>
    <source>
        <tissue evidence="2">Leaf</tissue>
    </source>
</reference>
<keyword evidence="1" id="KW-1133">Transmembrane helix</keyword>
<dbReference type="EMBL" id="GGEC01006796">
    <property type="protein sequence ID" value="MBW87279.1"/>
    <property type="molecule type" value="Transcribed_RNA"/>
</dbReference>
<evidence type="ECO:0000256" key="1">
    <source>
        <dbReference type="SAM" id="Phobius"/>
    </source>
</evidence>
<dbReference type="AlphaFoldDB" id="A0A2P2J1E1"/>
<name>A0A2P2J1E1_RHIMU</name>